<dbReference type="InterPro" id="IPR001279">
    <property type="entry name" value="Metallo-B-lactamas"/>
</dbReference>
<reference evidence="2 3" key="1">
    <citation type="submission" date="2016-10" db="EMBL/GenBank/DDBJ databases">
        <authorList>
            <person name="Varghese N."/>
            <person name="Submissions S."/>
        </authorList>
    </citation>
    <scope>NUCLEOTIDE SEQUENCE [LARGE SCALE GENOMIC DNA]</scope>
    <source>
        <strain evidence="2 3">DSM 9169</strain>
    </source>
</reference>
<sequence length="260" mass="28321">MSMTLTIIGCTGSMSGPHSPASCYLLQTQETREDGTTRTWNIALEMGPGAFGQLWRVIDPADLDAVIFSHCHADHMGDVISLHVHRRWGPGRGCGTLLLAGSEQLPERVRQIDGCDPAETYTDEFEFYRMRPGVPFNVGPLTITPSTAQHTVEAFGVRIEDEGGATMFFTGDTDQCDTIIEGARGVDLLLSEAGFTEADTTRGIHMSGVRAGEVATQAGVRRVVLTHIQPWTPVDTVMSELRQTWQGEAQIARAGDVFEI</sequence>
<gene>
    <name evidence="2" type="ORF">SAMN04489714_0495</name>
</gene>
<organism evidence="2 3">
    <name type="scientific">Schaalia radingae</name>
    <dbReference type="NCBI Taxonomy" id="131110"/>
    <lineage>
        <taxon>Bacteria</taxon>
        <taxon>Bacillati</taxon>
        <taxon>Actinomycetota</taxon>
        <taxon>Actinomycetes</taxon>
        <taxon>Actinomycetales</taxon>
        <taxon>Actinomycetaceae</taxon>
        <taxon>Schaalia</taxon>
    </lineage>
</organism>
<keyword evidence="3" id="KW-1185">Reference proteome</keyword>
<dbReference type="InterPro" id="IPR036866">
    <property type="entry name" value="RibonucZ/Hydroxyglut_hydro"/>
</dbReference>
<dbReference type="EMBL" id="LT629792">
    <property type="protein sequence ID" value="SDT88013.1"/>
    <property type="molecule type" value="Genomic_DNA"/>
</dbReference>
<proteinExistence type="predicted"/>
<dbReference type="Pfam" id="PF12706">
    <property type="entry name" value="Lactamase_B_2"/>
    <property type="match status" value="1"/>
</dbReference>
<accession>A0ABY0V5U1</accession>
<dbReference type="Gene3D" id="3.60.15.10">
    <property type="entry name" value="Ribonuclease Z/Hydroxyacylglutathione hydrolase-like"/>
    <property type="match status" value="1"/>
</dbReference>
<dbReference type="PANTHER" id="PTHR46018:SF4">
    <property type="entry name" value="METALLO-HYDROLASE YHFI-RELATED"/>
    <property type="match status" value="1"/>
</dbReference>
<dbReference type="CDD" id="cd07716">
    <property type="entry name" value="RNaseZ_short-form-like_MBL-fold"/>
    <property type="match status" value="1"/>
</dbReference>
<evidence type="ECO:0000313" key="2">
    <source>
        <dbReference type="EMBL" id="SDT88013.1"/>
    </source>
</evidence>
<evidence type="ECO:0000313" key="3">
    <source>
        <dbReference type="Proteomes" id="UP000198976"/>
    </source>
</evidence>
<feature type="domain" description="Metallo-beta-lactamase" evidence="1">
    <location>
        <begin position="47"/>
        <end position="228"/>
    </location>
</feature>
<dbReference type="Proteomes" id="UP000198976">
    <property type="component" value="Chromosome I"/>
</dbReference>
<protein>
    <submittedName>
        <fullName evidence="2">Ribonuclease BN, tRNA processing enzyme</fullName>
    </submittedName>
</protein>
<evidence type="ECO:0000259" key="1">
    <source>
        <dbReference type="Pfam" id="PF12706"/>
    </source>
</evidence>
<name>A0ABY0V5U1_9ACTO</name>
<dbReference type="PANTHER" id="PTHR46018">
    <property type="entry name" value="ZINC PHOSPHODIESTERASE ELAC PROTEIN 1"/>
    <property type="match status" value="1"/>
</dbReference>
<dbReference type="SUPFAM" id="SSF56281">
    <property type="entry name" value="Metallo-hydrolase/oxidoreductase"/>
    <property type="match status" value="1"/>
</dbReference>